<protein>
    <submittedName>
        <fullName evidence="1">Uncharacterized protein</fullName>
    </submittedName>
</protein>
<dbReference type="STRING" id="1603606.DSOUD_0844"/>
<evidence type="ECO:0000313" key="1">
    <source>
        <dbReference type="EMBL" id="ALC15631.1"/>
    </source>
</evidence>
<dbReference type="EMBL" id="CP010802">
    <property type="protein sequence ID" value="ALC15631.1"/>
    <property type="molecule type" value="Genomic_DNA"/>
</dbReference>
<reference evidence="1 2" key="1">
    <citation type="submission" date="2015-07" db="EMBL/GenBank/DDBJ databases">
        <title>Isolation and Genomic Characterization of a Novel Halophilic Metal-Reducing Deltaproteobacterium from the Deep Subsurface.</title>
        <authorList>
            <person name="Badalamenti J.P."/>
            <person name="Summers Z.M."/>
            <person name="Gralnick J.A."/>
            <person name="Bond D.R."/>
        </authorList>
    </citation>
    <scope>NUCLEOTIDE SEQUENCE [LARGE SCALE GENOMIC DNA]</scope>
    <source>
        <strain evidence="1 2">WTL</strain>
    </source>
</reference>
<dbReference type="Proteomes" id="UP000057158">
    <property type="component" value="Chromosome"/>
</dbReference>
<dbReference type="PATRIC" id="fig|1603606.3.peg.926"/>
<organism evidence="1 2">
    <name type="scientific">Desulfuromonas soudanensis</name>
    <dbReference type="NCBI Taxonomy" id="1603606"/>
    <lineage>
        <taxon>Bacteria</taxon>
        <taxon>Pseudomonadati</taxon>
        <taxon>Thermodesulfobacteriota</taxon>
        <taxon>Desulfuromonadia</taxon>
        <taxon>Desulfuromonadales</taxon>
        <taxon>Desulfuromonadaceae</taxon>
        <taxon>Desulfuromonas</taxon>
    </lineage>
</organism>
<sequence length="66" mass="7347">MPKRIIRISRNVPLDVLAVEAHVRYWQKKVAAAATERDRAFAEGSLNAWEIMLVVHGVPVPNGKVA</sequence>
<name>A0A0M5ITH1_9BACT</name>
<keyword evidence="2" id="KW-1185">Reference proteome</keyword>
<dbReference type="RefSeq" id="WP_157671760.1">
    <property type="nucleotide sequence ID" value="NZ_CP010802.1"/>
</dbReference>
<evidence type="ECO:0000313" key="2">
    <source>
        <dbReference type="Proteomes" id="UP000057158"/>
    </source>
</evidence>
<gene>
    <name evidence="1" type="ORF">DSOUD_0844</name>
</gene>
<dbReference type="KEGG" id="des:DSOUD_0844"/>
<dbReference type="AlphaFoldDB" id="A0A0M5ITH1"/>
<accession>A0A0M5ITH1</accession>
<proteinExistence type="predicted"/>